<evidence type="ECO:0000259" key="6">
    <source>
        <dbReference type="PROSITE" id="PS50975"/>
    </source>
</evidence>
<dbReference type="OrthoDB" id="8441067at2"/>
<keyword evidence="2 5" id="KW-0547">Nucleotide-binding</keyword>
<evidence type="ECO:0000256" key="5">
    <source>
        <dbReference type="PROSITE-ProRule" id="PRU00409"/>
    </source>
</evidence>
<name>A0A4P7C0V6_9GAMM</name>
<dbReference type="EMBL" id="CP038033">
    <property type="protein sequence ID" value="QBQ54492.1"/>
    <property type="molecule type" value="Genomic_DNA"/>
</dbReference>
<dbReference type="Gene3D" id="3.30.470.20">
    <property type="entry name" value="ATP-grasp fold, B domain"/>
    <property type="match status" value="1"/>
</dbReference>
<feature type="domain" description="ATP-grasp" evidence="6">
    <location>
        <begin position="107"/>
        <end position="303"/>
    </location>
</feature>
<keyword evidence="1" id="KW-0436">Ligase</keyword>
<keyword evidence="8" id="KW-1185">Reference proteome</keyword>
<dbReference type="AlphaFoldDB" id="A0A4P7C0V6"/>
<evidence type="ECO:0000256" key="3">
    <source>
        <dbReference type="ARBA" id="ARBA00022755"/>
    </source>
</evidence>
<evidence type="ECO:0000256" key="4">
    <source>
        <dbReference type="ARBA" id="ARBA00022840"/>
    </source>
</evidence>
<dbReference type="PROSITE" id="PS50975">
    <property type="entry name" value="ATP_GRASP"/>
    <property type="match status" value="1"/>
</dbReference>
<dbReference type="InterPro" id="IPR011761">
    <property type="entry name" value="ATP-grasp"/>
</dbReference>
<keyword evidence="3" id="KW-0658">Purine biosynthesis</keyword>
<proteinExistence type="predicted"/>
<dbReference type="Proteomes" id="UP000294325">
    <property type="component" value="Chromosome"/>
</dbReference>
<dbReference type="GO" id="GO:0046872">
    <property type="term" value="F:metal ion binding"/>
    <property type="evidence" value="ECO:0007669"/>
    <property type="project" value="InterPro"/>
</dbReference>
<keyword evidence="4 5" id="KW-0067">ATP-binding</keyword>
<dbReference type="PANTHER" id="PTHR43585:SF2">
    <property type="entry name" value="ATP-GRASP ENZYME FSQD"/>
    <property type="match status" value="1"/>
</dbReference>
<dbReference type="Gene3D" id="3.30.1490.20">
    <property type="entry name" value="ATP-grasp fold, A domain"/>
    <property type="match status" value="1"/>
</dbReference>
<dbReference type="KEGG" id="nwr:E3U44_08220"/>
<dbReference type="Pfam" id="PF02222">
    <property type="entry name" value="ATP-grasp"/>
    <property type="match status" value="1"/>
</dbReference>
<reference evidence="7 8" key="1">
    <citation type="submission" date="2019-03" db="EMBL/GenBank/DDBJ databases">
        <title>The genome sequence of Nitrosococcus wardiae strain D1FHST reveals the archetypal metabolic capacity of ammonia-oxidizing Gammaproteobacteria.</title>
        <authorList>
            <person name="Wang L."/>
            <person name="Lim C.K."/>
            <person name="Hanson T.E."/>
            <person name="Dang H."/>
            <person name="Klotz M.G."/>
        </authorList>
    </citation>
    <scope>NUCLEOTIDE SEQUENCE [LARGE SCALE GENOMIC DNA]</scope>
    <source>
        <strain evidence="7 8">D1FHS</strain>
    </source>
</reference>
<accession>A0A4P7C0V6</accession>
<dbReference type="PANTHER" id="PTHR43585">
    <property type="entry name" value="FUMIPYRROLE BIOSYNTHESIS PROTEIN C"/>
    <property type="match status" value="1"/>
</dbReference>
<evidence type="ECO:0000313" key="7">
    <source>
        <dbReference type="EMBL" id="QBQ54492.1"/>
    </source>
</evidence>
<sequence>MKRILFLGAAPTQIPPIRYALAQGHYVITCDYLPSNPGHRLAHEWHNVSTTDKDAVLDLARNLAIDGIVAYASDPSAPTGAYVAEHLGLPGNPYQAVLTLARKDLFRRFLSENGFNVPRSGSFYSLQEAIDWASTVNLPVFVKPIDSSGSKGLTFVNHLSDLEKAFDYAQSFSREKVVVIEEQIEKSGYQIDSDVFMVDGKLQFWQWGDQHQDPVCNPYAPISSSYPSIIDHDIGLEAARQVERLLNSLSFKRGAFNVEFLVDINKRIWILEIGARNGGKNIPIAIKYATGVDLIKYTVDAALGEDCSNLSNAPVKGFWSNYTIHSRATGTFKDLWISNRAQNNIVEQHLWIKPGQTVMKYRSSSDTLGTMIMRYDSMEQMLEMTDNMEKDVRVIVE</sequence>
<protein>
    <submittedName>
        <fullName evidence="7">ATP-grasp domain-containing protein</fullName>
    </submittedName>
</protein>
<evidence type="ECO:0000256" key="2">
    <source>
        <dbReference type="ARBA" id="ARBA00022741"/>
    </source>
</evidence>
<dbReference type="InterPro" id="IPR052032">
    <property type="entry name" value="ATP-dep_AA_Ligase"/>
</dbReference>
<dbReference type="GO" id="GO:0006164">
    <property type="term" value="P:purine nucleotide biosynthetic process"/>
    <property type="evidence" value="ECO:0007669"/>
    <property type="project" value="UniProtKB-KW"/>
</dbReference>
<dbReference type="Pfam" id="PF18603">
    <property type="entry name" value="LAL_C2"/>
    <property type="match status" value="1"/>
</dbReference>
<dbReference type="InterPro" id="IPR040570">
    <property type="entry name" value="LAL_C2"/>
</dbReference>
<dbReference type="GO" id="GO:0005524">
    <property type="term" value="F:ATP binding"/>
    <property type="evidence" value="ECO:0007669"/>
    <property type="project" value="UniProtKB-UniRule"/>
</dbReference>
<dbReference type="GO" id="GO:0016874">
    <property type="term" value="F:ligase activity"/>
    <property type="evidence" value="ECO:0007669"/>
    <property type="project" value="UniProtKB-KW"/>
</dbReference>
<dbReference type="InterPro" id="IPR013815">
    <property type="entry name" value="ATP_grasp_subdomain_1"/>
</dbReference>
<evidence type="ECO:0000256" key="1">
    <source>
        <dbReference type="ARBA" id="ARBA00022598"/>
    </source>
</evidence>
<dbReference type="RefSeq" id="WP_134357689.1">
    <property type="nucleotide sequence ID" value="NZ_CP038033.1"/>
</dbReference>
<dbReference type="Gene3D" id="3.40.50.20">
    <property type="match status" value="1"/>
</dbReference>
<gene>
    <name evidence="7" type="ORF">E3U44_08220</name>
</gene>
<dbReference type="InterPro" id="IPR003135">
    <property type="entry name" value="ATP-grasp_carboxylate-amine"/>
</dbReference>
<dbReference type="SUPFAM" id="SSF56059">
    <property type="entry name" value="Glutathione synthetase ATP-binding domain-like"/>
    <property type="match status" value="1"/>
</dbReference>
<organism evidence="7 8">
    <name type="scientific">Nitrosococcus wardiae</name>
    <dbReference type="NCBI Taxonomy" id="1814290"/>
    <lineage>
        <taxon>Bacteria</taxon>
        <taxon>Pseudomonadati</taxon>
        <taxon>Pseudomonadota</taxon>
        <taxon>Gammaproteobacteria</taxon>
        <taxon>Chromatiales</taxon>
        <taxon>Chromatiaceae</taxon>
        <taxon>Nitrosococcus</taxon>
    </lineage>
</organism>
<evidence type="ECO:0000313" key="8">
    <source>
        <dbReference type="Proteomes" id="UP000294325"/>
    </source>
</evidence>